<dbReference type="Proteomes" id="UP000283295">
    <property type="component" value="Unassembled WGS sequence"/>
</dbReference>
<dbReference type="OrthoDB" id="48998at2"/>
<reference evidence="7 8" key="1">
    <citation type="submission" date="2018-08" db="EMBL/GenBank/DDBJ databases">
        <title>A genome reference for cultivated species of the human gut microbiota.</title>
        <authorList>
            <person name="Zou Y."/>
            <person name="Xue W."/>
            <person name="Luo G."/>
        </authorList>
    </citation>
    <scope>NUCLEOTIDE SEQUENCE [LARGE SCALE GENOMIC DNA]</scope>
    <source>
        <strain evidence="7 8">AF22-21</strain>
    </source>
</reference>
<dbReference type="GO" id="GO:0042254">
    <property type="term" value="P:ribosome biogenesis"/>
    <property type="evidence" value="ECO:0007669"/>
    <property type="project" value="UniProtKB-KW"/>
</dbReference>
<keyword evidence="2 7" id="KW-0645">Protease</keyword>
<dbReference type="EMBL" id="QRVK01000039">
    <property type="protein sequence ID" value="RGS38307.1"/>
    <property type="molecule type" value="Genomic_DNA"/>
</dbReference>
<dbReference type="PANTHER" id="PTHR39178">
    <property type="entry name" value="HYPOTHETICAL RIBOSOME-ASSOCIATED PROTEIN"/>
    <property type="match status" value="1"/>
</dbReference>
<evidence type="ECO:0000256" key="5">
    <source>
        <dbReference type="ARBA" id="ARBA00044503"/>
    </source>
</evidence>
<dbReference type="InterPro" id="IPR036764">
    <property type="entry name" value="Peptidase_Prp_sf"/>
</dbReference>
<dbReference type="SUPFAM" id="SSF118010">
    <property type="entry name" value="TM1457-like"/>
    <property type="match status" value="1"/>
</dbReference>
<evidence type="ECO:0000256" key="1">
    <source>
        <dbReference type="ARBA" id="ARBA00022517"/>
    </source>
</evidence>
<dbReference type="CDD" id="cd16332">
    <property type="entry name" value="Prp-like"/>
    <property type="match status" value="1"/>
</dbReference>
<dbReference type="GO" id="GO:0006508">
    <property type="term" value="P:proteolysis"/>
    <property type="evidence" value="ECO:0007669"/>
    <property type="project" value="UniProtKB-KW"/>
</dbReference>
<dbReference type="GO" id="GO:0008234">
    <property type="term" value="F:cysteine-type peptidase activity"/>
    <property type="evidence" value="ECO:0007669"/>
    <property type="project" value="UniProtKB-KW"/>
</dbReference>
<comment type="similarity">
    <text evidence="5">Belongs to the Prp family.</text>
</comment>
<organism evidence="7 8">
    <name type="scientific">Coprococcus eutactus</name>
    <dbReference type="NCBI Taxonomy" id="33043"/>
    <lineage>
        <taxon>Bacteria</taxon>
        <taxon>Bacillati</taxon>
        <taxon>Bacillota</taxon>
        <taxon>Clostridia</taxon>
        <taxon>Lachnospirales</taxon>
        <taxon>Lachnospiraceae</taxon>
        <taxon>Coprococcus</taxon>
    </lineage>
</organism>
<evidence type="ECO:0000256" key="2">
    <source>
        <dbReference type="ARBA" id="ARBA00022670"/>
    </source>
</evidence>
<keyword evidence="3" id="KW-0378">Hydrolase</keyword>
<dbReference type="Pfam" id="PF04327">
    <property type="entry name" value="Peptidase_Prp"/>
    <property type="match status" value="1"/>
</dbReference>
<name>A0A412IKY1_9FIRM</name>
<comment type="caution">
    <text evidence="7">The sequence shown here is derived from an EMBL/GenBank/DDBJ whole genome shotgun (WGS) entry which is preliminary data.</text>
</comment>
<evidence type="ECO:0000256" key="6">
    <source>
        <dbReference type="ARBA" id="ARBA00044538"/>
    </source>
</evidence>
<keyword evidence="4" id="KW-0788">Thiol protease</keyword>
<sequence>MIDVVIYQNSNSDYIGFKTNGHAGYDDPGHDIVCSAVSAIAITILNSIEELSDVSFTLDCDQESGNMDFMFKESPDIKAQTLIQAFVIGISGIEESYGDYICMTFKEV</sequence>
<evidence type="ECO:0000256" key="4">
    <source>
        <dbReference type="ARBA" id="ARBA00022807"/>
    </source>
</evidence>
<keyword evidence="1" id="KW-0690">Ribosome biogenesis</keyword>
<dbReference type="RefSeq" id="WP_004850945.1">
    <property type="nucleotide sequence ID" value="NZ_CABIWG010000001.1"/>
</dbReference>
<dbReference type="PANTHER" id="PTHR39178:SF1">
    <property type="entry name" value="RIBOSOMAL-PROCESSING CYSTEINE PROTEASE PRP"/>
    <property type="match status" value="1"/>
</dbReference>
<evidence type="ECO:0000313" key="7">
    <source>
        <dbReference type="EMBL" id="RGS38307.1"/>
    </source>
</evidence>
<dbReference type="GeneID" id="92832175"/>
<proteinExistence type="inferred from homology"/>
<dbReference type="Gene3D" id="3.30.70.1490">
    <property type="entry name" value="Cysteine protease Prp"/>
    <property type="match status" value="1"/>
</dbReference>
<dbReference type="AlphaFoldDB" id="A0A412IKY1"/>
<evidence type="ECO:0000313" key="8">
    <source>
        <dbReference type="Proteomes" id="UP000283295"/>
    </source>
</evidence>
<evidence type="ECO:0000256" key="3">
    <source>
        <dbReference type="ARBA" id="ARBA00022801"/>
    </source>
</evidence>
<dbReference type="InterPro" id="IPR007422">
    <property type="entry name" value="Peptidase_Prp"/>
</dbReference>
<protein>
    <recommendedName>
        <fullName evidence="6">Ribosomal processing cysteine protease Prp</fullName>
    </recommendedName>
</protein>
<gene>
    <name evidence="7" type="ORF">DWX94_11820</name>
</gene>
<accession>A0A412IKY1</accession>